<name>E4XHQ0_OIKDI</name>
<sequence length="486" mass="56394">MSNSEASSINSATRKSEMSDISTSESEPMAQKDSEFKVPVIPPAKKMPSVDQLDPSFRGINEDVPQALKDPVEVQKLLLTEQMKSAEARSSFDFLMEEYQNVKTRLSAQNSPEERSRKTSKQSTKNNQADDIRKIQAELNATKAQLNEIQMTSTKRALPGDEDPQGLHIPEMCPAELEMVRATVIHENKHKYNLEKVGSLEEEIEKYRSLYNETRSRLTIINADFEQAKMERFEEVDALKFEANMRVRDAEKDRDSAKTQLLEIRRHANSQVDGFRREIVVLNEKLTSYKTENATLEESRLKSLKEIDSTIVEARKTAMDAQNQAKINELEIERLNNLIDSRDKEFSKLRVELKDTKASLEVQRREHKTLQRELKEQELKFENDKELIKAEYTKQINDGRLEIEKFRVAWKKANSQLETSRKNAEKRSGLAELAEKSANERIEEIKREQWAIVEQIRSEKRETDSQLQKEIENCNRLRNELDMSKE</sequence>
<evidence type="ECO:0000256" key="1">
    <source>
        <dbReference type="SAM" id="Coils"/>
    </source>
</evidence>
<dbReference type="OrthoDB" id="311279at2759"/>
<keyword evidence="1" id="KW-0175">Coiled coil</keyword>
<dbReference type="EMBL" id="FN653052">
    <property type="protein sequence ID" value="CBY19607.1"/>
    <property type="molecule type" value="Genomic_DNA"/>
</dbReference>
<feature type="coiled-coil region" evidence="1">
    <location>
        <begin position="453"/>
        <end position="480"/>
    </location>
</feature>
<evidence type="ECO:0000313" key="4">
    <source>
        <dbReference type="Proteomes" id="UP000001307"/>
    </source>
</evidence>
<gene>
    <name evidence="3" type="ORF">GSOID_T00011031001</name>
</gene>
<feature type="compositionally biased region" description="Polar residues" evidence="2">
    <location>
        <begin position="1"/>
        <end position="26"/>
    </location>
</feature>
<reference evidence="3" key="1">
    <citation type="journal article" date="2010" name="Science">
        <title>Plasticity of animal genome architecture unmasked by rapid evolution of a pelagic tunicate.</title>
        <authorList>
            <person name="Denoeud F."/>
            <person name="Henriet S."/>
            <person name="Mungpakdee S."/>
            <person name="Aury J.M."/>
            <person name="Da Silva C."/>
            <person name="Brinkmann H."/>
            <person name="Mikhaleva J."/>
            <person name="Olsen L.C."/>
            <person name="Jubin C."/>
            <person name="Canestro C."/>
            <person name="Bouquet J.M."/>
            <person name="Danks G."/>
            <person name="Poulain J."/>
            <person name="Campsteijn C."/>
            <person name="Adamski M."/>
            <person name="Cross I."/>
            <person name="Yadetie F."/>
            <person name="Muffato M."/>
            <person name="Louis A."/>
            <person name="Butcher S."/>
            <person name="Tsagkogeorga G."/>
            <person name="Konrad A."/>
            <person name="Singh S."/>
            <person name="Jensen M.F."/>
            <person name="Cong E.H."/>
            <person name="Eikeseth-Otteraa H."/>
            <person name="Noel B."/>
            <person name="Anthouard V."/>
            <person name="Porcel B.M."/>
            <person name="Kachouri-Lafond R."/>
            <person name="Nishino A."/>
            <person name="Ugolini M."/>
            <person name="Chourrout P."/>
            <person name="Nishida H."/>
            <person name="Aasland R."/>
            <person name="Huzurbazar S."/>
            <person name="Westhof E."/>
            <person name="Delsuc F."/>
            <person name="Lehrach H."/>
            <person name="Reinhardt R."/>
            <person name="Weissenbach J."/>
            <person name="Roy S.W."/>
            <person name="Artiguenave F."/>
            <person name="Postlethwait J.H."/>
            <person name="Manak J.R."/>
            <person name="Thompson E.M."/>
            <person name="Jaillon O."/>
            <person name="Du Pasquier L."/>
            <person name="Boudinot P."/>
            <person name="Liberles D.A."/>
            <person name="Volff J.N."/>
            <person name="Philippe H."/>
            <person name="Lenhard B."/>
            <person name="Roest Crollius H."/>
            <person name="Wincker P."/>
            <person name="Chourrout D."/>
        </authorList>
    </citation>
    <scope>NUCLEOTIDE SEQUENCE [LARGE SCALE GENOMIC DNA]</scope>
</reference>
<feature type="region of interest" description="Disordered" evidence="2">
    <location>
        <begin position="1"/>
        <end position="58"/>
    </location>
</feature>
<feature type="region of interest" description="Disordered" evidence="2">
    <location>
        <begin position="104"/>
        <end position="131"/>
    </location>
</feature>
<feature type="coiled-coil region" evidence="1">
    <location>
        <begin position="247"/>
        <end position="387"/>
    </location>
</feature>
<evidence type="ECO:0000313" key="3">
    <source>
        <dbReference type="EMBL" id="CBY19607.1"/>
    </source>
</evidence>
<evidence type="ECO:0000256" key="2">
    <source>
        <dbReference type="SAM" id="MobiDB-lite"/>
    </source>
</evidence>
<proteinExistence type="predicted"/>
<accession>E4XHQ0</accession>
<dbReference type="Proteomes" id="UP000001307">
    <property type="component" value="Unassembled WGS sequence"/>
</dbReference>
<dbReference type="InParanoid" id="E4XHQ0"/>
<dbReference type="AlphaFoldDB" id="E4XHQ0"/>
<protein>
    <submittedName>
        <fullName evidence="3">Uncharacterized protein</fullName>
    </submittedName>
</protein>
<organism evidence="3">
    <name type="scientific">Oikopleura dioica</name>
    <name type="common">Tunicate</name>
    <dbReference type="NCBI Taxonomy" id="34765"/>
    <lineage>
        <taxon>Eukaryota</taxon>
        <taxon>Metazoa</taxon>
        <taxon>Chordata</taxon>
        <taxon>Tunicata</taxon>
        <taxon>Appendicularia</taxon>
        <taxon>Copelata</taxon>
        <taxon>Oikopleuridae</taxon>
        <taxon>Oikopleura</taxon>
    </lineage>
</organism>
<keyword evidence="4" id="KW-1185">Reference proteome</keyword>